<keyword evidence="1" id="KW-0812">Transmembrane</keyword>
<reference evidence="2" key="1">
    <citation type="journal article" date="2022" name="Int. J. Syst. Evol. Microbiol.">
        <title>Prevotella lacticifex sp. nov., isolated from the rumen of cows.</title>
        <authorList>
            <person name="Shinkai T."/>
            <person name="Ikeyama N."/>
            <person name="Kumagai M."/>
            <person name="Ohmori H."/>
            <person name="Sakamoto M."/>
            <person name="Ohkuma M."/>
            <person name="Mitsumori M."/>
        </authorList>
    </citation>
    <scope>NUCLEOTIDE SEQUENCE</scope>
    <source>
        <strain evidence="2">R5076</strain>
    </source>
</reference>
<dbReference type="EMBL" id="BPUB01000001">
    <property type="protein sequence ID" value="GJG58391.1"/>
    <property type="molecule type" value="Genomic_DNA"/>
</dbReference>
<dbReference type="AlphaFoldDB" id="A0A9R1C9B0"/>
<dbReference type="GeneID" id="72467577"/>
<accession>A0A9R1C9B0</accession>
<name>A0A9R1C9B0_9BACT</name>
<dbReference type="RefSeq" id="WP_223929307.1">
    <property type="nucleotide sequence ID" value="NZ_BPTU01000001.1"/>
</dbReference>
<protein>
    <submittedName>
        <fullName evidence="2">Uncharacterized protein</fullName>
    </submittedName>
</protein>
<feature type="transmembrane region" description="Helical" evidence="1">
    <location>
        <begin position="7"/>
        <end position="28"/>
    </location>
</feature>
<gene>
    <name evidence="2" type="ORF">PRLR5076_12420</name>
</gene>
<evidence type="ECO:0000313" key="2">
    <source>
        <dbReference type="EMBL" id="GJG58391.1"/>
    </source>
</evidence>
<evidence type="ECO:0000313" key="3">
    <source>
        <dbReference type="Proteomes" id="UP000825483"/>
    </source>
</evidence>
<feature type="transmembrane region" description="Helical" evidence="1">
    <location>
        <begin position="119"/>
        <end position="137"/>
    </location>
</feature>
<proteinExistence type="predicted"/>
<comment type="caution">
    <text evidence="2">The sequence shown here is derived from an EMBL/GenBank/DDBJ whole genome shotgun (WGS) entry which is preliminary data.</text>
</comment>
<keyword evidence="1" id="KW-1133">Transmembrane helix</keyword>
<feature type="transmembrane region" description="Helical" evidence="1">
    <location>
        <begin position="34"/>
        <end position="51"/>
    </location>
</feature>
<organism evidence="2 3">
    <name type="scientific">Prevotella lacticifex</name>
    <dbReference type="NCBI Taxonomy" id="2854755"/>
    <lineage>
        <taxon>Bacteria</taxon>
        <taxon>Pseudomonadati</taxon>
        <taxon>Bacteroidota</taxon>
        <taxon>Bacteroidia</taxon>
        <taxon>Bacteroidales</taxon>
        <taxon>Prevotellaceae</taxon>
        <taxon>Prevotella</taxon>
    </lineage>
</organism>
<sequence>MKQLNKIETFLFIFGGLMMVAGVGLYVFGVAVKAVSIAFLVGAVLFAVMQIKQTYQGQSTTIKRLKSIMTVADVAFVVAGLLMFENAWHLLYQTVVWRNPDVFDFQAHTNYMDYINNKWVVALIIAAMLEMYSINRISYELKKEESKTEKNIKD</sequence>
<feature type="transmembrane region" description="Helical" evidence="1">
    <location>
        <begin position="71"/>
        <end position="91"/>
    </location>
</feature>
<evidence type="ECO:0000256" key="1">
    <source>
        <dbReference type="SAM" id="Phobius"/>
    </source>
</evidence>
<keyword evidence="3" id="KW-1185">Reference proteome</keyword>
<dbReference type="Proteomes" id="UP000825483">
    <property type="component" value="Unassembled WGS sequence"/>
</dbReference>
<keyword evidence="1" id="KW-0472">Membrane</keyword>